<dbReference type="AlphaFoldDB" id="A0A0M8KBB7"/>
<dbReference type="Pfam" id="PF09484">
    <property type="entry name" value="Cas_TM1802"/>
    <property type="match status" value="1"/>
</dbReference>
<protein>
    <recommendedName>
        <fullName evidence="3">CRISPR-associated protein Csh1</fullName>
    </recommendedName>
</protein>
<name>A0A0M8KBB7_9CHLR</name>
<proteinExistence type="predicted"/>
<dbReference type="NCBIfam" id="TIGR02556">
    <property type="entry name" value="cas_TM1802"/>
    <property type="match status" value="1"/>
</dbReference>
<dbReference type="EMBL" id="BBZA01000278">
    <property type="protein sequence ID" value="GAP64532.1"/>
    <property type="molecule type" value="Genomic_DNA"/>
</dbReference>
<dbReference type="InterPro" id="IPR013420">
    <property type="entry name" value="CRISPR-assoc_prot_Cas8b/Csh1_C"/>
</dbReference>
<evidence type="ECO:0000313" key="2">
    <source>
        <dbReference type="Proteomes" id="UP000037784"/>
    </source>
</evidence>
<keyword evidence="2" id="KW-1185">Reference proteome</keyword>
<organism evidence="1 2">
    <name type="scientific">Ardenticatena maritima</name>
    <dbReference type="NCBI Taxonomy" id="872965"/>
    <lineage>
        <taxon>Bacteria</taxon>
        <taxon>Bacillati</taxon>
        <taxon>Chloroflexota</taxon>
        <taxon>Ardenticatenia</taxon>
        <taxon>Ardenticatenales</taxon>
        <taxon>Ardenticatenaceae</taxon>
        <taxon>Ardenticatena</taxon>
    </lineage>
</organism>
<accession>A0A0M8KBB7</accession>
<sequence length="532" mass="61999">MPRYLYKNAKGSNPPTLTPTLLLNRTSIQKSLKNARNAYRKLRDLNPSLPDLELTNEALWPVMADHIAQVIEGLRKRERVLLTVRIDGQWMGEREDIRQALLAKFREEGRESVALGTCAICGEEKEVSGDISPFKFYTIDKPGYVVGGFDKTLAYKAFPLCYDCRDLIQRGRQHVEANLTFAFAPSIRYLLIPDFIFGAEAVRRDVMDILIEDREQRQQRLHTLSRQEVRRITADEEDILDLLSQERDVMTFHFLFMSRQQSREAIDLYVQDVYPSRLRALLQAKSTVDRILRLPREDGTWREYDFTYTILYRFFSKADPNKRNPDLLRHFYDLVDRTFRVAPVSTRYLIPFLMLQIRHDVVTPDRRDQGLYRWTILDALAALLFVQLTTQKEVLMSDQNPTTLEDFLNSLPALDSDLKKGLFLLGALTERLLRVQSQERGNAPFWKSLKSLKMTETDLKGLLPKVRNKLQEYDRFRGGEDMLFQKASAYFAQSPSPWRMSVDELNFYFALGMGLFPKVAQFIYTKKEEVEA</sequence>
<dbReference type="NCBIfam" id="TIGR02591">
    <property type="entry name" value="cas_Csh1"/>
    <property type="match status" value="1"/>
</dbReference>
<gene>
    <name evidence="1" type="ORF">ARMA_2955</name>
</gene>
<reference evidence="1 2" key="1">
    <citation type="journal article" date="2015" name="Genome Announc.">
        <title>Draft Genome Sequence of a Heterotrophic Facultative Anaerobic Thermophilic Bacterium, Ardenticatena maritima Strain 110ST.</title>
        <authorList>
            <person name="Kawaichi S."/>
            <person name="Yoshida T."/>
            <person name="Sako Y."/>
            <person name="Nakamura R."/>
        </authorList>
    </citation>
    <scope>NUCLEOTIDE SEQUENCE [LARGE SCALE GENOMIC DNA]</scope>
    <source>
        <strain evidence="1 2">110S</strain>
    </source>
</reference>
<reference evidence="2" key="2">
    <citation type="submission" date="2015-08" db="EMBL/GenBank/DDBJ databases">
        <title>Draft Genome Sequence of a Heterotrophic Facultative Anaerobic Bacterium Ardenticatena maritima Strain 110S.</title>
        <authorList>
            <person name="Kawaichi S."/>
            <person name="Yoshida T."/>
            <person name="Sako Y."/>
            <person name="Nakamura R."/>
        </authorList>
    </citation>
    <scope>NUCLEOTIDE SEQUENCE [LARGE SCALE GENOMIC DNA]</scope>
    <source>
        <strain evidence="2">110S</strain>
    </source>
</reference>
<dbReference type="InterPro" id="IPR013389">
    <property type="entry name" value="CRISPR-assoc_prot_Cas8b"/>
</dbReference>
<comment type="caution">
    <text evidence="1">The sequence shown here is derived from an EMBL/GenBank/DDBJ whole genome shotgun (WGS) entry which is preliminary data.</text>
</comment>
<dbReference type="Proteomes" id="UP000037784">
    <property type="component" value="Unassembled WGS sequence"/>
</dbReference>
<dbReference type="InParanoid" id="A0A0M8KBB7"/>
<evidence type="ECO:0008006" key="3">
    <source>
        <dbReference type="Google" id="ProtNLM"/>
    </source>
</evidence>
<evidence type="ECO:0000313" key="1">
    <source>
        <dbReference type="EMBL" id="GAP64532.1"/>
    </source>
</evidence>
<dbReference type="STRING" id="872965.SE16_03990"/>